<feature type="compositionally biased region" description="Polar residues" evidence="1">
    <location>
        <begin position="1592"/>
        <end position="1602"/>
    </location>
</feature>
<feature type="compositionally biased region" description="Basic residues" evidence="1">
    <location>
        <begin position="1635"/>
        <end position="1647"/>
    </location>
</feature>
<name>A0AA85JQ23_TRIRE</name>
<organism evidence="3 4">
    <name type="scientific">Trichobilharzia regenti</name>
    <name type="common">Nasal bird schistosome</name>
    <dbReference type="NCBI Taxonomy" id="157069"/>
    <lineage>
        <taxon>Eukaryota</taxon>
        <taxon>Metazoa</taxon>
        <taxon>Spiralia</taxon>
        <taxon>Lophotrochozoa</taxon>
        <taxon>Platyhelminthes</taxon>
        <taxon>Trematoda</taxon>
        <taxon>Digenea</taxon>
        <taxon>Strigeidida</taxon>
        <taxon>Schistosomatoidea</taxon>
        <taxon>Schistosomatidae</taxon>
        <taxon>Trichobilharzia</taxon>
    </lineage>
</organism>
<keyword evidence="3" id="KW-1185">Reference proteome</keyword>
<feature type="compositionally biased region" description="Low complexity" evidence="1">
    <location>
        <begin position="2062"/>
        <end position="2076"/>
    </location>
</feature>
<feature type="compositionally biased region" description="Polar residues" evidence="1">
    <location>
        <begin position="884"/>
        <end position="915"/>
    </location>
</feature>
<protein>
    <recommendedName>
        <fullName evidence="5">KASH domain-containing protein</fullName>
    </recommendedName>
</protein>
<feature type="compositionally biased region" description="Basic and acidic residues" evidence="1">
    <location>
        <begin position="2355"/>
        <end position="2368"/>
    </location>
</feature>
<feature type="compositionally biased region" description="Polar residues" evidence="1">
    <location>
        <begin position="2153"/>
        <end position="2164"/>
    </location>
</feature>
<evidence type="ECO:0008006" key="5">
    <source>
        <dbReference type="Google" id="ProtNLM"/>
    </source>
</evidence>
<feature type="compositionally biased region" description="Polar residues" evidence="1">
    <location>
        <begin position="1655"/>
        <end position="1664"/>
    </location>
</feature>
<feature type="region of interest" description="Disordered" evidence="1">
    <location>
        <begin position="2115"/>
        <end position="2164"/>
    </location>
</feature>
<feature type="region of interest" description="Disordered" evidence="1">
    <location>
        <begin position="884"/>
        <end position="918"/>
    </location>
</feature>
<feature type="region of interest" description="Disordered" evidence="1">
    <location>
        <begin position="1940"/>
        <end position="1961"/>
    </location>
</feature>
<sequence length="2536" mass="288200">MPTNEQGEEVKSQIWKEIDCIRSGDLKTMNLRHSLSRWHEVLVKKLECGRNFNRIITNCSKKIHSLTLNLQPAESMETVDCVAIEKRLLHLQVIMNQTDKMLHDLQTIDFRTSISHSIKFINLVNQLLVLRQQNIVQRVLYNRLKYYLSELQNPSTFHRRLLHVFKLGTEGCRQITSELMRILNLTGSVDDATYCDDKIHESSMDYQYLEKPLFKMQIKSPGQSGLEQLFCKLSLVDKYCSEAQSYLSQKFSWFPLKSGLSLNNQYEPMIGSDGSESYLNELINQLVISLLCPSVVKTKIETLSGESEKLRNVLSAFADSTNEMNAFRDQLCIAIPQLTGYHLTNLSKAVDELELWANSKLNESHCPMDPVEKRHPQLGAQLKHAGQRLMELETCLEHSREAANILKFFEHETQIWSSALSPSSSSLPGKRESSQEVARKRGLLLQSNFESSPVACRLHTAWMKLTQLGDRLGRIQAGLPVRPSGENGTQVWVNNEFSPATRYTQVVSSAVENHELQVSPAILPPHPSPPSHRHISPVQTQSNLPTNLRSRLIKNEVNRNTRWNKDNHEFPHNVISAEKLRRRQTNLRDALGSHQCVYPDCKESREECLRTHVGGCKKEMNIEDKIEYIFRKIINLHACLQKDYNESYHYEVYQRRNSSISKSELNRLVRYSCRRRWHNSFSLKSDYEELKILIDELMNSEYPKINKLQECFKSLEDLWFGKMNSRENLNRRVNRSRSRSRVSNDEHDYNSIESIYEDVRGNTNEFRHYIQQNGTYSHSTISPLNPTAPPIPHTYDSVSNDYETPHTQKPCQSYKDKADNLSNEEFCDWTWREIRNHGSDAQPLVFPSSEAVNRTHLTVSVARSQDPCDTKVVPLNSQMYQFSKTPDFHSGTTPSEKVSINTSEDSSENAPSNIKNGIPVHAKNTTEVHIQQIKLLPLNTVDQTRRSTSPASIQRDWLSQPNRTISETPCLNKDETHCVKANQSDEIYSYYMQPGEIADSSVVTTTSRRAYLDSITPSSKINAMPQYIGSNEFDPSYKNKHNPPSTSPIPDGHITPKSTNVKLCVNKPTTPDVNSHVSINNYISSSLVDSTVSREVILEVPDVSSSKNLDLDHIYRSTHTNFITSDKQPLNVSTDSSKTENSVNGISTASQHKVTISDIPAADSYSSRLTMTTTTVNINLLQHKSLEDKLKSSEVTNGTVPSESCITTSKAESVPSPSSFSLSTYSSLYNSTRRAFHQIYQCRHLDTTTCPTANDNVDNDATDRSMNSMCDLCQHMTNLHTLISILQSHLLSNRQNRLCNLLPVDIESFTQTSSSISSLSTYWSPIIKEYLTIIHEIKSELNSFQSSSSYLECKIVHLPEYKSMDDLLNIWQCRLQDFLCLRSSINSASGVNIPQTRWLTLFISLIQHNEIQVEYLKSVFTSLIHYIQNDYDESNESEPEANNTNNDHNRLLTNSYTSEVVQSHDHSQNIRNHLPTERLRISLKHEYLDDLKSRLFAHDLVDQQTITSPIQLFPSFNSSLLTLPTVNFTPSSRSKREEEGNTYKIPSTVMITGVYEKNDKDGESQTSPKLHGSGTVSFEQQQQTPNFHQIVTHNKSSSSTEPFTGEIPCGKSIQKTETLEESKDNCNETNWITVRRGKQKKAKKRKYKNEDYSKGKNSNRTGNPDNADHKDPHQLYHSVKAPELMQTSHVDEKQITSGDNQVDSSLYLRTSTPVSEKLSSTNQIYSQEFYEAKIHTAKNGGSDELNDMLSFQPKGCPPDVRNRGVNISGESKRTDSLIGKNNLREDSKPGPNDTEADGRVKEEENANYTNKSDDLASWISMQSDSSPSVTDLNMVFGVNTVEDKQCRVGDFPKFSSEDSNLASIKYATERIEVCNIFKSDATDNYKTTLTPVITNPPVEFDTPLKSGYHLERNKKHVQHYEHGTTDTHFKASELKVSRDAGGVKGINSSGTEPKNKSQSRKYTKVGFIQNDDHEVLNKEILSENEKQIPSTEANRSSVSKDNDEGDISALVNISNASKTNIYSHMLEDNTDGGQSLKSKTLGLANDDSLDKNVIKVSHSNMTANASSPSSPVSTSNEPIHDSNKVPPSKRRTRKTNRKAAVSRHLNKRLMANNLEPTAMVDQSSKYHAAARGVSTEHTSMSLKSKQHSESDSDATPNSSLTRTIPTSEVPTTISLRPAWSESYHSSFTSDKDKTDNMFHEEINSATFQQHEDNRTKQACLPPTGSSKCTISFEETNESSSNSLSLTDRVVVGPSRLPEGNLSNYEFETFSKSIETSKYPLSSSKDENIDLEQNVYKQRKQLEESQRKRITKLSRFYQHESLKKGKNSDSVSRSSQRCHDNNDDNDDDDDDNSNNNRHDQHEFHSERRNPQLTYEVENVYVLRQIPFKKQGEFQNELSAESRNAENTIQHSDGIHSSSSLFKNEKRKNDSFLTDDDYSQLKRRQQVISTSETEEDNLQRREELINAKKSTLKRRCCRLLPWLLLLLPLLFLFFVLLCTFVIPGCPLLLPWFICDERSPTGEWIFRSFVVFRIREPPF</sequence>
<feature type="region of interest" description="Disordered" evidence="1">
    <location>
        <begin position="2395"/>
        <end position="2415"/>
    </location>
</feature>
<feature type="compositionally biased region" description="Acidic residues" evidence="1">
    <location>
        <begin position="2342"/>
        <end position="2351"/>
    </location>
</feature>
<reference evidence="4" key="2">
    <citation type="submission" date="2023-11" db="UniProtKB">
        <authorList>
            <consortium name="WormBaseParasite"/>
        </authorList>
    </citation>
    <scope>IDENTIFICATION</scope>
</reference>
<feature type="region of interest" description="Disordered" evidence="1">
    <location>
        <begin position="2319"/>
        <end position="2369"/>
    </location>
</feature>
<feature type="transmembrane region" description="Helical" evidence="2">
    <location>
        <begin position="2477"/>
        <end position="2500"/>
    </location>
</feature>
<keyword evidence="2" id="KW-0812">Transmembrane</keyword>
<feature type="region of interest" description="Disordered" evidence="1">
    <location>
        <begin position="1980"/>
        <end position="2003"/>
    </location>
</feature>
<feature type="region of interest" description="Disordered" evidence="1">
    <location>
        <begin position="2060"/>
        <end position="2103"/>
    </location>
</feature>
<feature type="region of interest" description="Disordered" evidence="1">
    <location>
        <begin position="1558"/>
        <end position="1578"/>
    </location>
</feature>
<evidence type="ECO:0000256" key="2">
    <source>
        <dbReference type="SAM" id="Phobius"/>
    </source>
</evidence>
<feature type="compositionally biased region" description="Basic and acidic residues" evidence="1">
    <location>
        <begin position="1617"/>
        <end position="1626"/>
    </location>
</feature>
<feature type="region of interest" description="Disordered" evidence="1">
    <location>
        <begin position="1592"/>
        <end position="1673"/>
    </location>
</feature>
<evidence type="ECO:0000256" key="1">
    <source>
        <dbReference type="SAM" id="MobiDB-lite"/>
    </source>
</evidence>
<keyword evidence="2" id="KW-1133">Transmembrane helix</keyword>
<feature type="region of interest" description="Disordered" evidence="1">
    <location>
        <begin position="1744"/>
        <end position="1809"/>
    </location>
</feature>
<feature type="compositionally biased region" description="Polar residues" evidence="1">
    <location>
        <begin position="1987"/>
        <end position="1999"/>
    </location>
</feature>
<reference evidence="3" key="1">
    <citation type="submission" date="2022-06" db="EMBL/GenBank/DDBJ databases">
        <authorList>
            <person name="Berger JAMES D."/>
            <person name="Berger JAMES D."/>
        </authorList>
    </citation>
    <scope>NUCLEOTIDE SEQUENCE [LARGE SCALE GENOMIC DNA]</scope>
</reference>
<dbReference type="WBParaSite" id="TREG1_35540.3">
    <property type="protein sequence ID" value="TREG1_35540.3"/>
    <property type="gene ID" value="TREG1_35540"/>
</dbReference>
<evidence type="ECO:0000313" key="4">
    <source>
        <dbReference type="WBParaSite" id="TREG1_35540.3"/>
    </source>
</evidence>
<accession>A0AA85JQ23</accession>
<keyword evidence="2" id="KW-0472">Membrane</keyword>
<proteinExistence type="predicted"/>
<feature type="compositionally biased region" description="Basic residues" evidence="1">
    <location>
        <begin position="2087"/>
        <end position="2103"/>
    </location>
</feature>
<feature type="compositionally biased region" description="Polar residues" evidence="1">
    <location>
        <begin position="1564"/>
        <end position="1578"/>
    </location>
</feature>
<evidence type="ECO:0000313" key="3">
    <source>
        <dbReference type="Proteomes" id="UP000050795"/>
    </source>
</evidence>
<dbReference type="Proteomes" id="UP000050795">
    <property type="component" value="Unassembled WGS sequence"/>
</dbReference>